<dbReference type="PROSITE" id="PS50016">
    <property type="entry name" value="ZF_PHD_2"/>
    <property type="match status" value="1"/>
</dbReference>
<feature type="binding site" evidence="8">
    <location>
        <position position="229"/>
    </location>
    <ligand>
        <name>Zn(2+)</name>
        <dbReference type="ChEBI" id="CHEBI:29105"/>
        <label>1</label>
    </ligand>
</feature>
<keyword evidence="5 8" id="KW-0862">Zinc</keyword>
<comment type="subcellular location">
    <subcellularLocation>
        <location evidence="1 10">Nucleus</location>
    </subcellularLocation>
</comment>
<evidence type="ECO:0000256" key="4">
    <source>
        <dbReference type="ARBA" id="ARBA00022771"/>
    </source>
</evidence>
<reference evidence="14" key="1">
    <citation type="journal article" date="2011" name="Genome Biol.">
        <title>Comparative genomics of the social amoebae Dictyostelium discoideum and Dictyostelium purpureum.</title>
        <authorList>
            <consortium name="US DOE Joint Genome Institute (JGI-PGF)"/>
            <person name="Sucgang R."/>
            <person name="Kuo A."/>
            <person name="Tian X."/>
            <person name="Salerno W."/>
            <person name="Parikh A."/>
            <person name="Feasley C.L."/>
            <person name="Dalin E."/>
            <person name="Tu H."/>
            <person name="Huang E."/>
            <person name="Barry K."/>
            <person name="Lindquist E."/>
            <person name="Shapiro H."/>
            <person name="Bruce D."/>
            <person name="Schmutz J."/>
            <person name="Salamov A."/>
            <person name="Fey P."/>
            <person name="Gaudet P."/>
            <person name="Anjard C."/>
            <person name="Babu M.M."/>
            <person name="Basu S."/>
            <person name="Bushmanova Y."/>
            <person name="van der Wel H."/>
            <person name="Katoh-Kurasawa M."/>
            <person name="Dinh C."/>
            <person name="Coutinho P.M."/>
            <person name="Saito T."/>
            <person name="Elias M."/>
            <person name="Schaap P."/>
            <person name="Kay R.R."/>
            <person name="Henrissat B."/>
            <person name="Eichinger L."/>
            <person name="Rivero F."/>
            <person name="Putnam N.H."/>
            <person name="West C.M."/>
            <person name="Loomis W.F."/>
            <person name="Chisholm R.L."/>
            <person name="Shaulsky G."/>
            <person name="Strassmann J.E."/>
            <person name="Queller D.C."/>
            <person name="Kuspa A."/>
            <person name="Grigoriev I.V."/>
        </authorList>
    </citation>
    <scope>NUCLEOTIDE SEQUENCE [LARGE SCALE GENOMIC DNA]</scope>
    <source>
        <strain evidence="14">QSDP1</strain>
    </source>
</reference>
<dbReference type="FunFam" id="3.30.40.10:FF:000016">
    <property type="entry name" value="Inhibitor of growth protein"/>
    <property type="match status" value="1"/>
</dbReference>
<evidence type="ECO:0000256" key="11">
    <source>
        <dbReference type="SAM" id="MobiDB-lite"/>
    </source>
</evidence>
<feature type="binding site" evidence="8">
    <location>
        <position position="215"/>
    </location>
    <ligand>
        <name>Zn(2+)</name>
        <dbReference type="ChEBI" id="CHEBI:29105"/>
        <label>2</label>
    </ligand>
</feature>
<evidence type="ECO:0000256" key="5">
    <source>
        <dbReference type="ARBA" id="ARBA00022833"/>
    </source>
</evidence>
<dbReference type="RefSeq" id="XP_003288959.1">
    <property type="nucleotide sequence ID" value="XM_003288911.1"/>
</dbReference>
<evidence type="ECO:0000256" key="9">
    <source>
        <dbReference type="PROSITE-ProRule" id="PRU00146"/>
    </source>
</evidence>
<dbReference type="EMBL" id="GL871094">
    <property type="protein sequence ID" value="EGC34523.1"/>
    <property type="molecule type" value="Genomic_DNA"/>
</dbReference>
<evidence type="ECO:0000313" key="13">
    <source>
        <dbReference type="EMBL" id="EGC34523.1"/>
    </source>
</evidence>
<evidence type="ECO:0000256" key="3">
    <source>
        <dbReference type="ARBA" id="ARBA00022723"/>
    </source>
</evidence>
<dbReference type="PANTHER" id="PTHR10333">
    <property type="entry name" value="INHIBITOR OF GROWTH PROTEIN"/>
    <property type="match status" value="1"/>
</dbReference>
<accession>F0ZNF5</accession>
<feature type="binding site" evidence="8">
    <location>
        <position position="226"/>
    </location>
    <ligand>
        <name>Zn(2+)</name>
        <dbReference type="ChEBI" id="CHEBI:29105"/>
        <label>1</label>
    </ligand>
</feature>
<protein>
    <recommendedName>
        <fullName evidence="10">Inhibitor of growth protein</fullName>
    </recommendedName>
</protein>
<dbReference type="SMART" id="SM00249">
    <property type="entry name" value="PHD"/>
    <property type="match status" value="1"/>
</dbReference>
<name>F0ZNF5_DICPU</name>
<dbReference type="Gene3D" id="6.10.140.1740">
    <property type="match status" value="1"/>
</dbReference>
<dbReference type="OrthoDB" id="5411773at2759"/>
<keyword evidence="4 9" id="KW-0863">Zinc-finger</keyword>
<feature type="binding site" evidence="8">
    <location>
        <position position="202"/>
    </location>
    <ligand>
        <name>Zn(2+)</name>
        <dbReference type="ChEBI" id="CHEBI:29105"/>
        <label>1</label>
    </ligand>
</feature>
<feature type="compositionally biased region" description="Low complexity" evidence="11">
    <location>
        <begin position="149"/>
        <end position="160"/>
    </location>
</feature>
<dbReference type="GO" id="GO:0040029">
    <property type="term" value="P:epigenetic regulation of gene expression"/>
    <property type="evidence" value="ECO:0007669"/>
    <property type="project" value="EnsemblProtists"/>
</dbReference>
<comment type="function">
    <text evidence="10">Component of an histone acetyltransferase complex.</text>
</comment>
<dbReference type="OMA" id="QPKGKWF"/>
<dbReference type="AlphaFoldDB" id="F0ZNF5"/>
<dbReference type="GO" id="GO:0031152">
    <property type="term" value="P:aggregation involved in sorocarp development"/>
    <property type="evidence" value="ECO:0007669"/>
    <property type="project" value="EnsemblProtists"/>
</dbReference>
<dbReference type="PANTHER" id="PTHR10333:SF42">
    <property type="entry name" value="INHIBITOR OF GROWTH PROTEIN 5"/>
    <property type="match status" value="1"/>
</dbReference>
<dbReference type="KEGG" id="dpp:DICPUDRAFT_48259"/>
<evidence type="ECO:0000313" key="14">
    <source>
        <dbReference type="Proteomes" id="UP000001064"/>
    </source>
</evidence>
<evidence type="ECO:0000256" key="6">
    <source>
        <dbReference type="ARBA" id="ARBA00022853"/>
    </source>
</evidence>
<sequence>MYQGKGTYLENYLDTISTLPSELNRNFALIRELDYRSYELVDKIEKLKNNLLVNTNSTRKVIHNLTDEKSSKQIKNELKQILEYSDEKVELSNQTYELIDRHIRKLDADLKKFEVELETMEEEKKKKKSKQASASETTQQNKKGKARETLTSSTNTSGSLSRKKSQQEITSITGNNTSDIKVFNANQGDLDLAIDPNEPTYCFCNRVSFGEMVGCENPDCKIEWFHFECVGLTSNPKGKWFCPDCTKKKSNK</sequence>
<feature type="compositionally biased region" description="Polar residues" evidence="11">
    <location>
        <begin position="131"/>
        <end position="141"/>
    </location>
</feature>
<dbReference type="GO" id="GO:0032991">
    <property type="term" value="C:protein-containing complex"/>
    <property type="evidence" value="ECO:0007669"/>
    <property type="project" value="EnsemblProtists"/>
</dbReference>
<dbReference type="SMART" id="SM01408">
    <property type="entry name" value="ING"/>
    <property type="match status" value="1"/>
</dbReference>
<comment type="subunit">
    <text evidence="10">Component of an histone acetyltransferase complex. Interacts with H3K4me3 and to a lesser extent with H3K4me2.</text>
</comment>
<dbReference type="eggNOG" id="KOG1973">
    <property type="taxonomic scope" value="Eukaryota"/>
</dbReference>
<dbReference type="STRING" id="5786.F0ZNF5"/>
<dbReference type="InterPro" id="IPR019786">
    <property type="entry name" value="Zinc_finger_PHD-type_CS"/>
</dbReference>
<organism evidence="13 14">
    <name type="scientific">Dictyostelium purpureum</name>
    <name type="common">Slime mold</name>
    <dbReference type="NCBI Taxonomy" id="5786"/>
    <lineage>
        <taxon>Eukaryota</taxon>
        <taxon>Amoebozoa</taxon>
        <taxon>Evosea</taxon>
        <taxon>Eumycetozoa</taxon>
        <taxon>Dictyostelia</taxon>
        <taxon>Dictyosteliales</taxon>
        <taxon>Dictyosteliaceae</taxon>
        <taxon>Dictyostelium</taxon>
    </lineage>
</organism>
<dbReference type="GeneID" id="10499717"/>
<comment type="domain">
    <text evidence="10">The PHD-type zinc finger mediates the binding to H3K4me3.</text>
</comment>
<dbReference type="Pfam" id="PF12998">
    <property type="entry name" value="ING"/>
    <property type="match status" value="1"/>
</dbReference>
<dbReference type="InterPro" id="IPR013083">
    <property type="entry name" value="Znf_RING/FYVE/PHD"/>
</dbReference>
<dbReference type="InParanoid" id="F0ZNF5"/>
<keyword evidence="6 10" id="KW-0156">Chromatin regulator</keyword>
<evidence type="ECO:0000256" key="7">
    <source>
        <dbReference type="ARBA" id="ARBA00023242"/>
    </source>
</evidence>
<feature type="binding site" evidence="8">
    <location>
        <position position="220"/>
    </location>
    <ligand>
        <name>Zn(2+)</name>
        <dbReference type="ChEBI" id="CHEBI:29105"/>
        <label>2</label>
    </ligand>
</feature>
<feature type="region of interest" description="Disordered" evidence="11">
    <location>
        <begin position="122"/>
        <end position="171"/>
    </location>
</feature>
<dbReference type="InterPro" id="IPR019787">
    <property type="entry name" value="Znf_PHD-finger"/>
</dbReference>
<dbReference type="VEuPathDB" id="AmoebaDB:DICPUDRAFT_48259"/>
<dbReference type="PROSITE" id="PS01359">
    <property type="entry name" value="ZF_PHD_1"/>
    <property type="match status" value="1"/>
</dbReference>
<dbReference type="CDD" id="cd16859">
    <property type="entry name" value="ING_ING4_5"/>
    <property type="match status" value="1"/>
</dbReference>
<feature type="binding site" evidence="8">
    <location>
        <position position="242"/>
    </location>
    <ligand>
        <name>Zn(2+)</name>
        <dbReference type="ChEBI" id="CHEBI:29105"/>
        <label>2</label>
    </ligand>
</feature>
<evidence type="ECO:0000259" key="12">
    <source>
        <dbReference type="PROSITE" id="PS50016"/>
    </source>
</evidence>
<dbReference type="InterPro" id="IPR001965">
    <property type="entry name" value="Znf_PHD"/>
</dbReference>
<dbReference type="InterPro" id="IPR059153">
    <property type="entry name" value="NSD_PHD-1st"/>
</dbReference>
<dbReference type="Pfam" id="PF23011">
    <property type="entry name" value="PHD-1st_NSD"/>
    <property type="match status" value="1"/>
</dbReference>
<comment type="similarity">
    <text evidence="2 10">Belongs to the ING family.</text>
</comment>
<dbReference type="GO" id="GO:0008270">
    <property type="term" value="F:zinc ion binding"/>
    <property type="evidence" value="ECO:0007669"/>
    <property type="project" value="UniProtKB-KW"/>
</dbReference>
<gene>
    <name evidence="13" type="ORF">DICPUDRAFT_48259</name>
</gene>
<feature type="binding site" evidence="8">
    <location>
        <position position="245"/>
    </location>
    <ligand>
        <name>Zn(2+)</name>
        <dbReference type="ChEBI" id="CHEBI:29105"/>
        <label>2</label>
    </ligand>
</feature>
<dbReference type="SUPFAM" id="SSF57903">
    <property type="entry name" value="FYVE/PHD zinc finger"/>
    <property type="match status" value="1"/>
</dbReference>
<evidence type="ECO:0000256" key="2">
    <source>
        <dbReference type="ARBA" id="ARBA00010210"/>
    </source>
</evidence>
<feature type="binding site" evidence="8">
    <location>
        <position position="204"/>
    </location>
    <ligand>
        <name>Zn(2+)</name>
        <dbReference type="ChEBI" id="CHEBI:29105"/>
        <label>1</label>
    </ligand>
</feature>
<dbReference type="GO" id="GO:0006355">
    <property type="term" value="P:regulation of DNA-templated transcription"/>
    <property type="evidence" value="ECO:0000318"/>
    <property type="project" value="GO_Central"/>
</dbReference>
<dbReference type="GO" id="GO:0005634">
    <property type="term" value="C:nucleus"/>
    <property type="evidence" value="ECO:0007669"/>
    <property type="project" value="UniProtKB-SubCell"/>
</dbReference>
<dbReference type="InterPro" id="IPR024610">
    <property type="entry name" value="ING_N_histone-binding"/>
</dbReference>
<evidence type="ECO:0000256" key="1">
    <source>
        <dbReference type="ARBA" id="ARBA00004123"/>
    </source>
</evidence>
<proteinExistence type="inferred from homology"/>
<dbReference type="Gene3D" id="3.30.40.10">
    <property type="entry name" value="Zinc/RING finger domain, C3HC4 (zinc finger)"/>
    <property type="match status" value="1"/>
</dbReference>
<dbReference type="InterPro" id="IPR011011">
    <property type="entry name" value="Znf_FYVE_PHD"/>
</dbReference>
<evidence type="ECO:0000256" key="10">
    <source>
        <dbReference type="RuleBase" id="RU361213"/>
    </source>
</evidence>
<feature type="domain" description="PHD-type" evidence="12">
    <location>
        <begin position="199"/>
        <end position="248"/>
    </location>
</feature>
<keyword evidence="7 10" id="KW-0539">Nucleus</keyword>
<dbReference type="InterPro" id="IPR028651">
    <property type="entry name" value="ING_fam"/>
</dbReference>
<keyword evidence="14" id="KW-1185">Reference proteome</keyword>
<keyword evidence="3 8" id="KW-0479">Metal-binding</keyword>
<dbReference type="CDD" id="cd15587">
    <property type="entry name" value="PHD_Yng1p_like"/>
    <property type="match status" value="1"/>
</dbReference>
<evidence type="ECO:0000256" key="8">
    <source>
        <dbReference type="PIRSR" id="PIRSR628651-51"/>
    </source>
</evidence>
<dbReference type="Proteomes" id="UP000001064">
    <property type="component" value="Unassembled WGS sequence"/>
</dbReference>